<dbReference type="AlphaFoldDB" id="A0A645DK51"/>
<name>A0A645DK51_9ZZZZ</name>
<organism evidence="1">
    <name type="scientific">bioreactor metagenome</name>
    <dbReference type="NCBI Taxonomy" id="1076179"/>
    <lineage>
        <taxon>unclassified sequences</taxon>
        <taxon>metagenomes</taxon>
        <taxon>ecological metagenomes</taxon>
    </lineage>
</organism>
<evidence type="ECO:0000313" key="1">
    <source>
        <dbReference type="EMBL" id="MPM89824.1"/>
    </source>
</evidence>
<accession>A0A645DK51</accession>
<protein>
    <submittedName>
        <fullName evidence="1">Uncharacterized protein</fullName>
    </submittedName>
</protein>
<dbReference type="EMBL" id="VSSQ01037196">
    <property type="protein sequence ID" value="MPM89824.1"/>
    <property type="molecule type" value="Genomic_DNA"/>
</dbReference>
<reference evidence="1" key="1">
    <citation type="submission" date="2019-08" db="EMBL/GenBank/DDBJ databases">
        <authorList>
            <person name="Kucharzyk K."/>
            <person name="Murdoch R.W."/>
            <person name="Higgins S."/>
            <person name="Loffler F."/>
        </authorList>
    </citation>
    <scope>NUCLEOTIDE SEQUENCE</scope>
</reference>
<sequence length="129" mass="14617">MRSSVFDESAGDKGSVAEDGITIRNLKNLRHFMRYKDKGMTLCFQFSEDAEEMFDLLCAQRGSRLVQNQQLCACVQRTADLEKLLLARLEFGYHGAGVDVYSQAREKLACLLDHALAVEQTHFRLELAI</sequence>
<proteinExistence type="predicted"/>
<gene>
    <name evidence="1" type="ORF">SDC9_136939</name>
</gene>
<comment type="caution">
    <text evidence="1">The sequence shown here is derived from an EMBL/GenBank/DDBJ whole genome shotgun (WGS) entry which is preliminary data.</text>
</comment>